<evidence type="ECO:0000313" key="1">
    <source>
        <dbReference type="EMBL" id="CAG8530876.1"/>
    </source>
</evidence>
<comment type="caution">
    <text evidence="1">The sequence shown here is derived from an EMBL/GenBank/DDBJ whole genome shotgun (WGS) entry which is preliminary data.</text>
</comment>
<organism evidence="1 2">
    <name type="scientific">Paraglomus occultum</name>
    <dbReference type="NCBI Taxonomy" id="144539"/>
    <lineage>
        <taxon>Eukaryota</taxon>
        <taxon>Fungi</taxon>
        <taxon>Fungi incertae sedis</taxon>
        <taxon>Mucoromycota</taxon>
        <taxon>Glomeromycotina</taxon>
        <taxon>Glomeromycetes</taxon>
        <taxon>Paraglomerales</taxon>
        <taxon>Paraglomeraceae</taxon>
        <taxon>Paraglomus</taxon>
    </lineage>
</organism>
<dbReference type="EMBL" id="CAJVPJ010000497">
    <property type="protein sequence ID" value="CAG8530876.1"/>
    <property type="molecule type" value="Genomic_DNA"/>
</dbReference>
<reference evidence="1" key="1">
    <citation type="submission" date="2021-06" db="EMBL/GenBank/DDBJ databases">
        <authorList>
            <person name="Kallberg Y."/>
            <person name="Tangrot J."/>
            <person name="Rosling A."/>
        </authorList>
    </citation>
    <scope>NUCLEOTIDE SEQUENCE</scope>
    <source>
        <strain evidence="1">IA702</strain>
    </source>
</reference>
<gene>
    <name evidence="1" type="ORF">POCULU_LOCUS4053</name>
</gene>
<proteinExistence type="predicted"/>
<sequence length="113" mass="12261">MDVRSLFVPACCLVNVTWRSKYTAKVGDAISSLNLADVEVQPRIPHASSTVRESTEIVNEDLAKGFGIIDKIYFNDSRVRAKSIGAVLEILKIVALSETGGSGDTLRGRSVHE</sequence>
<dbReference type="AlphaFoldDB" id="A0A9N9FG78"/>
<protein>
    <submittedName>
        <fullName evidence="1">2035_t:CDS:1</fullName>
    </submittedName>
</protein>
<evidence type="ECO:0000313" key="2">
    <source>
        <dbReference type="Proteomes" id="UP000789572"/>
    </source>
</evidence>
<keyword evidence="2" id="KW-1185">Reference proteome</keyword>
<name>A0A9N9FG78_9GLOM</name>
<accession>A0A9N9FG78</accession>
<dbReference type="Proteomes" id="UP000789572">
    <property type="component" value="Unassembled WGS sequence"/>
</dbReference>